<proteinExistence type="predicted"/>
<evidence type="ECO:0000313" key="2">
    <source>
        <dbReference type="EMBL" id="QKF94152.1"/>
    </source>
</evidence>
<keyword evidence="3" id="KW-1185">Reference proteome</keyword>
<gene>
    <name evidence="2" type="ORF">Fadolivirus_1_694</name>
</gene>
<accession>A0A7D3V5Q4</accession>
<name>A0A7D3V5Q4_9VIRU</name>
<dbReference type="EMBL" id="MT418680">
    <property type="protein sequence ID" value="QKF94152.1"/>
    <property type="molecule type" value="Genomic_DNA"/>
</dbReference>
<dbReference type="Proteomes" id="UP001162001">
    <property type="component" value="Segment"/>
</dbReference>
<evidence type="ECO:0000313" key="3">
    <source>
        <dbReference type="Proteomes" id="UP001162001"/>
    </source>
</evidence>
<reference evidence="2 3" key="1">
    <citation type="submission" date="2020-04" db="EMBL/GenBank/DDBJ databases">
        <title>Advantages and limits of metagenomic assembly and binning of a giant virus.</title>
        <authorList>
            <person name="Schulz F."/>
            <person name="Andreani J."/>
            <person name="Francis R."/>
            <person name="Boudjemaa H."/>
            <person name="Bou Khalil J.Y."/>
            <person name="Lee J."/>
            <person name="La Scola B."/>
            <person name="Woyke T."/>
        </authorList>
    </citation>
    <scope>NUCLEOTIDE SEQUENCE [LARGE SCALE GENOMIC DNA]</scope>
    <source>
        <strain evidence="2 3">FV1/VV64</strain>
    </source>
</reference>
<dbReference type="GO" id="GO:0016853">
    <property type="term" value="F:isomerase activity"/>
    <property type="evidence" value="ECO:0007669"/>
    <property type="project" value="UniProtKB-KW"/>
</dbReference>
<keyword evidence="2" id="KW-0413">Isomerase</keyword>
<sequence length="133" mass="15015">MNDINRLLVFLLLAGLLYALYRYQHVLFGPVPNNHKQLTNTKNNDIKKIQYKRQDIRKPISKNNNHKSTKEKEVSIDNISQLSMGSLENEDGNMKAYKLDSLLGSIDSGTANGTDGSDGTMNSENSSFFFKDQ</sequence>
<evidence type="ECO:0000256" key="1">
    <source>
        <dbReference type="SAM" id="MobiDB-lite"/>
    </source>
</evidence>
<feature type="region of interest" description="Disordered" evidence="1">
    <location>
        <begin position="110"/>
        <end position="133"/>
    </location>
</feature>
<protein>
    <submittedName>
        <fullName evidence="2">Cyclophilin-type peptidyl-prolyl cis-trans isomerase</fullName>
    </submittedName>
</protein>
<organism evidence="2 3">
    <name type="scientific">Fadolivirus FV1/VV64</name>
    <dbReference type="NCBI Taxonomy" id="3070911"/>
    <lineage>
        <taxon>Viruses</taxon>
        <taxon>Varidnaviria</taxon>
        <taxon>Bamfordvirae</taxon>
        <taxon>Nucleocytoviricota</taxon>
        <taxon>Megaviricetes</taxon>
        <taxon>Imitervirales</taxon>
        <taxon>Mimiviridae</taxon>
        <taxon>Klosneuvirinae</taxon>
        <taxon>Fadolivirus</taxon>
        <taxon>Fadolivirus algeromassiliense</taxon>
    </lineage>
</organism>